<comment type="caution">
    <text evidence="2">The sequence shown here is derived from an EMBL/GenBank/DDBJ whole genome shotgun (WGS) entry which is preliminary data.</text>
</comment>
<dbReference type="Proteomes" id="UP001054837">
    <property type="component" value="Unassembled WGS sequence"/>
</dbReference>
<protein>
    <recommendedName>
        <fullName evidence="4">Gustatory receptor</fullName>
    </recommendedName>
</protein>
<reference evidence="2 3" key="1">
    <citation type="submission" date="2021-06" db="EMBL/GenBank/DDBJ databases">
        <title>Caerostris darwini draft genome.</title>
        <authorList>
            <person name="Kono N."/>
            <person name="Arakawa K."/>
        </authorList>
    </citation>
    <scope>NUCLEOTIDE SEQUENCE [LARGE SCALE GENOMIC DNA]</scope>
</reference>
<gene>
    <name evidence="2" type="primary">AVEN_31842_1</name>
    <name evidence="2" type="ORF">CDAR_126751</name>
</gene>
<keyword evidence="1" id="KW-0812">Transmembrane</keyword>
<sequence>MTFLCLFMTPALAAVLSGTIYFKTSDLLRILHEDLENIRIVGLNYNVVSKLSLNYNVLYEFVHEVKRELSLTTFLLLCSQWFNLNTVLLSFILGENISISFIVEMTAELIFAVAFIIGIILCASRISSQVSRVQTTLQLIYNKSGTLKYNRISLRIVKNMMDIKFPEMSAYGILQLNPALIASSFSSALTYGLLVLNINRS</sequence>
<name>A0AAV4REP7_9ARAC</name>
<evidence type="ECO:0000256" key="1">
    <source>
        <dbReference type="SAM" id="Phobius"/>
    </source>
</evidence>
<keyword evidence="1" id="KW-0472">Membrane</keyword>
<keyword evidence="3" id="KW-1185">Reference proteome</keyword>
<feature type="transmembrane region" description="Helical" evidence="1">
    <location>
        <begin position="74"/>
        <end position="94"/>
    </location>
</feature>
<accession>A0AAV4REP7</accession>
<proteinExistence type="predicted"/>
<dbReference type="AlphaFoldDB" id="A0AAV4REP7"/>
<feature type="transmembrane region" description="Helical" evidence="1">
    <location>
        <begin position="179"/>
        <end position="198"/>
    </location>
</feature>
<dbReference type="EMBL" id="BPLQ01006012">
    <property type="protein sequence ID" value="GIY19089.1"/>
    <property type="molecule type" value="Genomic_DNA"/>
</dbReference>
<keyword evidence="1" id="KW-1133">Transmembrane helix</keyword>
<organism evidence="2 3">
    <name type="scientific">Caerostris darwini</name>
    <dbReference type="NCBI Taxonomy" id="1538125"/>
    <lineage>
        <taxon>Eukaryota</taxon>
        <taxon>Metazoa</taxon>
        <taxon>Ecdysozoa</taxon>
        <taxon>Arthropoda</taxon>
        <taxon>Chelicerata</taxon>
        <taxon>Arachnida</taxon>
        <taxon>Araneae</taxon>
        <taxon>Araneomorphae</taxon>
        <taxon>Entelegynae</taxon>
        <taxon>Araneoidea</taxon>
        <taxon>Araneidae</taxon>
        <taxon>Caerostris</taxon>
    </lineage>
</organism>
<evidence type="ECO:0000313" key="3">
    <source>
        <dbReference type="Proteomes" id="UP001054837"/>
    </source>
</evidence>
<feature type="transmembrane region" description="Helical" evidence="1">
    <location>
        <begin position="106"/>
        <end position="126"/>
    </location>
</feature>
<evidence type="ECO:0000313" key="2">
    <source>
        <dbReference type="EMBL" id="GIY19089.1"/>
    </source>
</evidence>
<evidence type="ECO:0008006" key="4">
    <source>
        <dbReference type="Google" id="ProtNLM"/>
    </source>
</evidence>